<feature type="compositionally biased region" description="Low complexity" evidence="20">
    <location>
        <begin position="1722"/>
        <end position="1734"/>
    </location>
</feature>
<proteinExistence type="inferred from homology"/>
<dbReference type="Pfam" id="PF17772">
    <property type="entry name" value="zf-MYST"/>
    <property type="match status" value="1"/>
</dbReference>
<dbReference type="InterPro" id="IPR019786">
    <property type="entry name" value="Zinc_finger_PHD-type_CS"/>
</dbReference>
<evidence type="ECO:0000256" key="13">
    <source>
        <dbReference type="ARBA" id="ARBA00022853"/>
    </source>
</evidence>
<comment type="subcellular location">
    <subcellularLocation>
        <location evidence="1">Nucleus</location>
    </subcellularLocation>
</comment>
<dbReference type="GO" id="GO:0040029">
    <property type="term" value="P:epigenetic regulation of gene expression"/>
    <property type="evidence" value="ECO:0007669"/>
    <property type="project" value="UniProtKB-ARBA"/>
</dbReference>
<dbReference type="PROSITE" id="PS01359">
    <property type="entry name" value="ZF_PHD_1"/>
    <property type="match status" value="1"/>
</dbReference>
<evidence type="ECO:0000256" key="19">
    <source>
        <dbReference type="PROSITE-ProRule" id="PRU00146"/>
    </source>
</evidence>
<dbReference type="VEuPathDB" id="VectorBase:GPPI023494"/>
<feature type="region of interest" description="Disordered" evidence="20">
    <location>
        <begin position="2111"/>
        <end position="2146"/>
    </location>
</feature>
<feature type="domain" description="PHD-type" evidence="21">
    <location>
        <begin position="180"/>
        <end position="248"/>
    </location>
</feature>
<feature type="compositionally biased region" description="Low complexity" evidence="20">
    <location>
        <begin position="1910"/>
        <end position="1930"/>
    </location>
</feature>
<dbReference type="InterPro" id="IPR005818">
    <property type="entry name" value="Histone_H1/H5_H15"/>
</dbReference>
<dbReference type="InterPro" id="IPR050603">
    <property type="entry name" value="MYST_HAT"/>
</dbReference>
<accession>A0A1B0BA01</accession>
<dbReference type="Proteomes" id="UP000092460">
    <property type="component" value="Unassembled WGS sequence"/>
</dbReference>
<dbReference type="PROSITE" id="PS51504">
    <property type="entry name" value="H15"/>
    <property type="match status" value="1"/>
</dbReference>
<evidence type="ECO:0000256" key="7">
    <source>
        <dbReference type="ARBA" id="ARBA00022679"/>
    </source>
</evidence>
<feature type="compositionally biased region" description="Basic and acidic residues" evidence="20">
    <location>
        <begin position="1186"/>
        <end position="1201"/>
    </location>
</feature>
<keyword evidence="6" id="KW-0597">Phosphoprotein</keyword>
<keyword evidence="9" id="KW-0677">Repeat</keyword>
<dbReference type="SUPFAM" id="SSF55729">
    <property type="entry name" value="Acyl-CoA N-acyltransferases (Nat)"/>
    <property type="match status" value="1"/>
</dbReference>
<feature type="compositionally biased region" description="Polar residues" evidence="20">
    <location>
        <begin position="1768"/>
        <end position="1779"/>
    </location>
</feature>
<dbReference type="GO" id="GO:0003712">
    <property type="term" value="F:transcription coregulator activity"/>
    <property type="evidence" value="ECO:0007669"/>
    <property type="project" value="TreeGrafter"/>
</dbReference>
<dbReference type="InterPro" id="IPR016181">
    <property type="entry name" value="Acyl_CoA_acyltransferase"/>
</dbReference>
<dbReference type="Pfam" id="PF21524">
    <property type="entry name" value="SAMD1_WH"/>
    <property type="match status" value="1"/>
</dbReference>
<evidence type="ECO:0000256" key="20">
    <source>
        <dbReference type="SAM" id="MobiDB-lite"/>
    </source>
</evidence>
<feature type="compositionally biased region" description="Basic and acidic residues" evidence="20">
    <location>
        <begin position="723"/>
        <end position="734"/>
    </location>
</feature>
<feature type="region of interest" description="Disordered" evidence="20">
    <location>
        <begin position="413"/>
        <end position="506"/>
    </location>
</feature>
<evidence type="ECO:0000256" key="3">
    <source>
        <dbReference type="ARBA" id="ARBA00013184"/>
    </source>
</evidence>
<feature type="compositionally biased region" description="Basic and acidic residues" evidence="20">
    <location>
        <begin position="674"/>
        <end position="684"/>
    </location>
</feature>
<feature type="active site" description="Proton donor/acceptor" evidence="18">
    <location>
        <position position="940"/>
    </location>
</feature>
<keyword evidence="7" id="KW-0808">Transferase</keyword>
<feature type="region of interest" description="Disordered" evidence="20">
    <location>
        <begin position="653"/>
        <end position="691"/>
    </location>
</feature>
<feature type="compositionally biased region" description="Polar residues" evidence="20">
    <location>
        <begin position="1242"/>
        <end position="1259"/>
    </location>
</feature>
<evidence type="ECO:0000259" key="22">
    <source>
        <dbReference type="PROSITE" id="PS51504"/>
    </source>
</evidence>
<dbReference type="SUPFAM" id="SSF46785">
    <property type="entry name" value="Winged helix' DNA-binding domain"/>
    <property type="match status" value="1"/>
</dbReference>
<dbReference type="SMART" id="SM00249">
    <property type="entry name" value="PHD"/>
    <property type="match status" value="2"/>
</dbReference>
<dbReference type="CDD" id="cd15489">
    <property type="entry name" value="PHD_SF"/>
    <property type="match status" value="1"/>
</dbReference>
<dbReference type="GO" id="GO:0008270">
    <property type="term" value="F:zinc ion binding"/>
    <property type="evidence" value="ECO:0007669"/>
    <property type="project" value="UniProtKB-KW"/>
</dbReference>
<keyword evidence="14" id="KW-0007">Acetylation</keyword>
<feature type="compositionally biased region" description="Basic and acidic residues" evidence="20">
    <location>
        <begin position="1280"/>
        <end position="1319"/>
    </location>
</feature>
<feature type="compositionally biased region" description="Low complexity" evidence="20">
    <location>
        <begin position="336"/>
        <end position="353"/>
    </location>
</feature>
<feature type="compositionally biased region" description="Low complexity" evidence="20">
    <location>
        <begin position="455"/>
        <end position="476"/>
    </location>
</feature>
<dbReference type="Pfam" id="PF00538">
    <property type="entry name" value="Linker_histone"/>
    <property type="match status" value="1"/>
</dbReference>
<feature type="region of interest" description="Disordered" evidence="20">
    <location>
        <begin position="1681"/>
        <end position="1786"/>
    </location>
</feature>
<feature type="domain" description="H15" evidence="22">
    <location>
        <begin position="88"/>
        <end position="160"/>
    </location>
</feature>
<feature type="compositionally biased region" description="Acidic residues" evidence="20">
    <location>
        <begin position="436"/>
        <end position="454"/>
    </location>
</feature>
<dbReference type="Pfam" id="PF01853">
    <property type="entry name" value="MOZ_SAS"/>
    <property type="match status" value="1"/>
</dbReference>
<dbReference type="GO" id="GO:0070776">
    <property type="term" value="C:MOZ/MORF histone acetyltransferase complex"/>
    <property type="evidence" value="ECO:0007669"/>
    <property type="project" value="TreeGrafter"/>
</dbReference>
<sequence>MFDSTQEISLEVWQQWILDAISKIRSQKQRPSVQRICQAIGTHHKFHEDIVAEKLEQIVETGAVIKVYNKGLHSYKAPMAKRVIRVEKNTNLCKVVARAVHDLGECEGSSIKSIENYIQKFNTIEMIGEADYKTVIKQSIKKAVEAGFLIQEGKLYKKGRSLTTPRNSNASADVPVQIGNDVCKHCSGNAQKNLNGIPEPLSSCKQCGISLHTTCANIAAKCKTQSFVLLYMLVTKGTSWYCENCVKCNVCGKGNKGPCLLQCYVCQKNYHLSCLDTIPDKKPKHPYRCSTCLKLNTDVFRMAKGKETQKKLVMTKQRNSNTGSPRQQAANTSSPSNRTNNVTCTSSTTPTSSPEKYWPAGRQQRGSNSKTPIKSQAVMFENHPSTTAMARARNLNAEETLKQHLSAYHEAAASLKNRNSRKRTLSNLSSSSSSSDSDDEQNNGDEDPDNDDTTSSDSCSSTTSSGSDSSESSSDSSDCDDNDDDNDDDDYDSEHSDSKSNMMLSQIFKKQKCDSLLSTTLKNKQQSQQNVAHGGLQQHHQPQKEEEWGFAAVAKSHADIFSQNNNSSTAKDSNKEMKAVKKRISEHFAPSAKDNKNHTLISHSQQQQLKQQQNISTTPAKASPNSTKSSLSEQKPSMMIKYKPKPHQVITEGLNKKSNQQPIQKKAVLLKSMPLDKKDLQKPPEEEDDEEIPYLSQKNVIKYKLLEDITLAKCQEKQCETVTNKEPEERKPWEVDTDENPFDSTGALESPSKLIAKPSLVHSQPDRCPGSIEIGKWHIETWYSSPFPQEYARLTKLYLCEFCLKYTKSRSVLDRHQNKCTWKQPPGTEIYRHQDLSVFEVDGNINKIYCQNLCLLAKLFLDHKTLYYDVEPFLFYVLTKNDNKGCHLVGYFSKEKHCAQKYNVSCILTMPQFQRQGFGRFLIDFSYLLSREEGQLGTPEKPLSDLGRLSYFSYWKSIILEYMYDHRNDEKITFHEIAMETGLTVSDIALALELLNFIKLRKNEHDIRYQINIKVDWQNVIGHQERLRRRNNRILIEPERLRWSPLLSNLKNTSLDQSGGRQSLSPRKNNLQKFDDNKRELKEKTYKKETMGKCKPIGRVGKHKAEIKEKVPEPAKESAAYSKKATEAKNRAGNYKSVNGQEKTGNLFPELKGINDTKRITNVATTPTTKRKRAYSSPSTAPIDMKVPEVKKQKPENHNEESMDLEPPLEESKTTENANKQSEENAAAKMEATENHKVAPAPSSSRAQRLANRKQSTPQPLKRKHEEPAEVAAESLQSKPSEEPKLKEDTVKKFADLKEDTAKESSKSLKTTNETEKIKQNTTELQVEPKQYDKRVPNLFPKLRAKNSGKINDETINDIDTDVKDSSKEQETPIEVTKMEVQPPEVVTQTAPTTAPIKVEPVPQQLTTVANSVIKSTEAEDKVLEAVAKKTKKTSYQDNDLERMKTEVVTMPTFVPTQTTAPSNIESNKEEAMPVVISQNIASSVVSEEEQVKPQQVQEISAVESAKENDKAVLTPASVLTSSAQTLSTITTSEASELINETTKTSANKTHDDVKEKLENPLKFTSAASPPAVPIMTLNNVDITQSLSLQKAENCELKQESVSPVNTAESTMKPSSLSVDIPVRQEPVITRNETKLNVSPKLPEKISESKASPESIPKTEIKLTTHAAGVVSNQNKVEPPQITIPKVEPQLTKKESSTITKSPTKVITSSNETTSEKICTTLSSSSSSSLSSGSGNVGSIGLNMNPEKSVHDTKQTKSQKSKDKSEPSKSTSELKNQKSLHGLSTREKQGQNMLMAQTQALKAFHGSLQIKEEDRMLQTMTSSAAAAAAHEKLHFKPAEHITNQIDLNKIAPQFQINQLPNYPTSQYWQWDYYSYNLSHLDAAAQKNSNKFHNIYNHHNLYQSANLAMQAHHIQQQHQQQQHQQQHQQQQQHHHSKEKLKAERKTSPLKKEETMKNLNNNSATGSSELQMRDETSSSSCSYNTGQNPLYGNQSTNNNNNNSGQKNRSMTNQQTSSSKYHGAQHVAAAAAAAAAAGQNYPTNTSNSYDISSMPAVIQQRMNLNNSINSHGTGGTVRVEQPSPSCAVVNNFYLQNNLTSNELNNAARVPISLPSSGSSTAASSTNDQLSQHQAPRAESLPSAQAGSPAVVGNLSSLSRLQQLTNGLEIAPCNTSPIGQVDMTPPPQHGLTNNSMTPPPHLIVQQNRNLNTSPNMLQSQMASLQYHKYYSGNIAPITTTSQSISRSVRNTASAPIQHISSSPSASSPNTSRPTNVHITPNLMAPYSINSYRMQGASTGYTTSSDYPNSQIPMQMGVVNMQSQYQDACAIQRAAQQNTMYTYGPYMSLNPSMRR</sequence>
<keyword evidence="12" id="KW-0832">Ubl conjugation</keyword>
<evidence type="ECO:0000256" key="18">
    <source>
        <dbReference type="PIRSR" id="PIRSR602717-51"/>
    </source>
</evidence>
<feature type="region of interest" description="Disordered" evidence="20">
    <location>
        <begin position="2172"/>
        <end position="2198"/>
    </location>
</feature>
<feature type="compositionally biased region" description="Polar residues" evidence="20">
    <location>
        <begin position="1955"/>
        <end position="1968"/>
    </location>
</feature>
<feature type="compositionally biased region" description="Polar residues" evidence="20">
    <location>
        <begin position="519"/>
        <end position="531"/>
    </location>
</feature>
<evidence type="ECO:0000256" key="17">
    <source>
        <dbReference type="ARBA" id="ARBA00048017"/>
    </source>
</evidence>
<feature type="compositionally biased region" description="Acidic residues" evidence="20">
    <location>
        <begin position="477"/>
        <end position="492"/>
    </location>
</feature>
<dbReference type="InterPro" id="IPR040706">
    <property type="entry name" value="Zf-MYST"/>
</dbReference>
<dbReference type="InterPro" id="IPR036390">
    <property type="entry name" value="WH_DNA-bd_sf"/>
</dbReference>
<protein>
    <recommendedName>
        <fullName evidence="3">histone acetyltransferase</fullName>
        <ecNumber evidence="3">2.3.1.48</ecNumber>
    </recommendedName>
</protein>
<feature type="region of interest" description="Disordered" evidence="20">
    <location>
        <begin position="314"/>
        <end position="373"/>
    </location>
</feature>
<evidence type="ECO:0000256" key="14">
    <source>
        <dbReference type="ARBA" id="ARBA00022990"/>
    </source>
</evidence>
<dbReference type="InterPro" id="IPR048589">
    <property type="entry name" value="SAMD1-like_WH"/>
</dbReference>
<dbReference type="FunFam" id="3.30.60.60:FF:000001">
    <property type="entry name" value="Histone acetyltransferase"/>
    <property type="match status" value="1"/>
</dbReference>
<evidence type="ECO:0000313" key="25">
    <source>
        <dbReference type="EnsemblMetazoa" id="GPPI023494-PA"/>
    </source>
</evidence>
<dbReference type="SUPFAM" id="SSF57903">
    <property type="entry name" value="FYVE/PHD zinc finger"/>
    <property type="match status" value="1"/>
</dbReference>
<feature type="compositionally biased region" description="Polar residues" evidence="20">
    <location>
        <begin position="2006"/>
        <end position="2017"/>
    </location>
</feature>
<evidence type="ECO:0000259" key="23">
    <source>
        <dbReference type="PROSITE" id="PS51726"/>
    </source>
</evidence>
<evidence type="ECO:0000259" key="24">
    <source>
        <dbReference type="PROSITE" id="PS52014"/>
    </source>
</evidence>
<evidence type="ECO:0000256" key="8">
    <source>
        <dbReference type="ARBA" id="ARBA00022723"/>
    </source>
</evidence>
<evidence type="ECO:0000256" key="11">
    <source>
        <dbReference type="ARBA" id="ARBA00022833"/>
    </source>
</evidence>
<evidence type="ECO:0000256" key="15">
    <source>
        <dbReference type="ARBA" id="ARBA00023159"/>
    </source>
</evidence>
<dbReference type="GO" id="GO:0006334">
    <property type="term" value="P:nucleosome assembly"/>
    <property type="evidence" value="ECO:0007669"/>
    <property type="project" value="InterPro"/>
</dbReference>
<evidence type="ECO:0000256" key="4">
    <source>
        <dbReference type="ARBA" id="ARBA00022491"/>
    </source>
</evidence>
<feature type="region of interest" description="Disordered" evidence="20">
    <location>
        <begin position="723"/>
        <end position="749"/>
    </location>
</feature>
<feature type="compositionally biased region" description="Basic and acidic residues" evidence="20">
    <location>
        <begin position="1938"/>
        <end position="1954"/>
    </location>
</feature>
<evidence type="ECO:0000256" key="10">
    <source>
        <dbReference type="ARBA" id="ARBA00022771"/>
    </source>
</evidence>
<feature type="compositionally biased region" description="Low complexity" evidence="20">
    <location>
        <begin position="2112"/>
        <end position="2122"/>
    </location>
</feature>
<evidence type="ECO:0000256" key="5">
    <source>
        <dbReference type="ARBA" id="ARBA00022499"/>
    </source>
</evidence>
<keyword evidence="4" id="KW-0678">Repressor</keyword>
<dbReference type="Gene3D" id="1.10.10.10">
    <property type="entry name" value="Winged helix-like DNA-binding domain superfamily/Winged helix DNA-binding domain"/>
    <property type="match status" value="2"/>
</dbReference>
<dbReference type="InterPro" id="IPR013083">
    <property type="entry name" value="Znf_RING/FYVE/PHD"/>
</dbReference>
<dbReference type="GO" id="GO:0003677">
    <property type="term" value="F:DNA binding"/>
    <property type="evidence" value="ECO:0007669"/>
    <property type="project" value="InterPro"/>
</dbReference>
<evidence type="ECO:0000256" key="1">
    <source>
        <dbReference type="ARBA" id="ARBA00004123"/>
    </source>
</evidence>
<feature type="compositionally biased region" description="Polar residues" evidence="20">
    <location>
        <begin position="364"/>
        <end position="373"/>
    </location>
</feature>
<feature type="compositionally biased region" description="Polar residues" evidence="20">
    <location>
        <begin position="2265"/>
        <end position="2274"/>
    </location>
</feature>
<dbReference type="GO" id="GO:0000786">
    <property type="term" value="C:nucleosome"/>
    <property type="evidence" value="ECO:0007669"/>
    <property type="project" value="InterPro"/>
</dbReference>
<dbReference type="InterPro" id="IPR036388">
    <property type="entry name" value="WH-like_DNA-bd_sf"/>
</dbReference>
<keyword evidence="15" id="KW-0010">Activator</keyword>
<comment type="catalytic activity">
    <reaction evidence="17">
        <text>L-lysyl-[protein] + acetyl-CoA = N(6)-acetyl-L-lysyl-[protein] + CoA + H(+)</text>
        <dbReference type="Rhea" id="RHEA:45948"/>
        <dbReference type="Rhea" id="RHEA-COMP:9752"/>
        <dbReference type="Rhea" id="RHEA-COMP:10731"/>
        <dbReference type="ChEBI" id="CHEBI:15378"/>
        <dbReference type="ChEBI" id="CHEBI:29969"/>
        <dbReference type="ChEBI" id="CHEBI:57287"/>
        <dbReference type="ChEBI" id="CHEBI:57288"/>
        <dbReference type="ChEBI" id="CHEBI:61930"/>
        <dbReference type="EC" id="2.3.1.48"/>
    </reaction>
</comment>
<feature type="compositionally biased region" description="Low complexity" evidence="20">
    <location>
        <begin position="2248"/>
        <end position="2264"/>
    </location>
</feature>
<feature type="compositionally biased region" description="Polar residues" evidence="20">
    <location>
        <begin position="1975"/>
        <end position="1989"/>
    </location>
</feature>
<keyword evidence="5" id="KW-1017">Isopeptide bond</keyword>
<evidence type="ECO:0000256" key="2">
    <source>
        <dbReference type="ARBA" id="ARBA00010107"/>
    </source>
</evidence>
<feature type="region of interest" description="Disordered" evidence="20">
    <location>
        <begin position="1164"/>
        <end position="1394"/>
    </location>
</feature>
<feature type="compositionally biased region" description="Basic and acidic residues" evidence="20">
    <location>
        <begin position="1748"/>
        <end position="1767"/>
    </location>
</feature>
<dbReference type="PANTHER" id="PTHR10615:SF217">
    <property type="entry name" value="HISTONE ACETYLTRANSFERASE"/>
    <property type="match status" value="1"/>
</dbReference>
<dbReference type="InterPro" id="IPR002717">
    <property type="entry name" value="HAT_MYST-type"/>
</dbReference>
<keyword evidence="8" id="KW-0479">Metal-binding</keyword>
<dbReference type="Gene3D" id="3.30.60.60">
    <property type="entry name" value="N-acetyl transferase-like"/>
    <property type="match status" value="1"/>
</dbReference>
<dbReference type="GO" id="GO:0010484">
    <property type="term" value="F:histone H3 acetyltransferase activity"/>
    <property type="evidence" value="ECO:0007669"/>
    <property type="project" value="TreeGrafter"/>
</dbReference>
<feature type="region of interest" description="Disordered" evidence="20">
    <location>
        <begin position="2242"/>
        <end position="2274"/>
    </location>
</feature>
<dbReference type="EC" id="2.3.1.48" evidence="3"/>
<feature type="compositionally biased region" description="Low complexity" evidence="20">
    <location>
        <begin position="1990"/>
        <end position="2005"/>
    </location>
</feature>
<feature type="region of interest" description="Disordered" evidence="20">
    <location>
        <begin position="1910"/>
        <end position="2021"/>
    </location>
</feature>
<dbReference type="STRING" id="67801.A0A1B0BA01"/>
<feature type="compositionally biased region" description="Polar residues" evidence="20">
    <location>
        <begin position="561"/>
        <end position="571"/>
    </location>
</feature>
<feature type="domain" description="MYST-type HAT" evidence="23">
    <location>
        <begin position="764"/>
        <end position="1045"/>
    </location>
</feature>
<feature type="region of interest" description="Disordered" evidence="20">
    <location>
        <begin position="1052"/>
        <end position="1079"/>
    </location>
</feature>
<keyword evidence="13" id="KW-0156">Chromatin regulator</keyword>
<dbReference type="GO" id="GO:0006357">
    <property type="term" value="P:regulation of transcription by RNA polymerase II"/>
    <property type="evidence" value="ECO:0007669"/>
    <property type="project" value="TreeGrafter"/>
</dbReference>
<feature type="compositionally biased region" description="Polar residues" evidence="20">
    <location>
        <begin position="316"/>
        <end position="335"/>
    </location>
</feature>
<feature type="compositionally biased region" description="Basic and acidic residues" evidence="20">
    <location>
        <begin position="572"/>
        <end position="586"/>
    </location>
</feature>
<dbReference type="EMBL" id="JXJN01010648">
    <property type="status" value="NOT_ANNOTATED_CDS"/>
    <property type="molecule type" value="Genomic_DNA"/>
</dbReference>
<dbReference type="PROSITE" id="PS50016">
    <property type="entry name" value="ZF_PHD_2"/>
    <property type="match status" value="1"/>
</dbReference>
<dbReference type="Gene3D" id="3.40.630.30">
    <property type="match status" value="1"/>
</dbReference>
<feature type="compositionally biased region" description="Polar residues" evidence="20">
    <location>
        <begin position="1052"/>
        <end position="1072"/>
    </location>
</feature>
<dbReference type="PANTHER" id="PTHR10615">
    <property type="entry name" value="HISTONE ACETYLTRANSFERASE"/>
    <property type="match status" value="1"/>
</dbReference>
<feature type="compositionally biased region" description="Polar residues" evidence="20">
    <location>
        <begin position="614"/>
        <end position="635"/>
    </location>
</feature>
<name>A0A1B0BA01_9MUSC</name>
<evidence type="ECO:0000256" key="12">
    <source>
        <dbReference type="ARBA" id="ARBA00022843"/>
    </source>
</evidence>
<feature type="domain" description="SAMD1-like winged helix (WH)" evidence="24">
    <location>
        <begin position="5"/>
        <end position="81"/>
    </location>
</feature>
<keyword evidence="16" id="KW-0539">Nucleus</keyword>
<evidence type="ECO:0000256" key="16">
    <source>
        <dbReference type="ARBA" id="ARBA00023242"/>
    </source>
</evidence>
<evidence type="ECO:0000256" key="9">
    <source>
        <dbReference type="ARBA" id="ARBA00022737"/>
    </source>
</evidence>
<evidence type="ECO:0000259" key="21">
    <source>
        <dbReference type="PROSITE" id="PS50016"/>
    </source>
</evidence>
<feature type="compositionally biased region" description="Polar residues" evidence="20">
    <location>
        <begin position="1697"/>
        <end position="1721"/>
    </location>
</feature>
<dbReference type="GO" id="GO:0005634">
    <property type="term" value="C:nucleus"/>
    <property type="evidence" value="ECO:0007669"/>
    <property type="project" value="UniProtKB-SubCell"/>
</dbReference>
<dbReference type="PROSITE" id="PS51726">
    <property type="entry name" value="MYST_HAT"/>
    <property type="match status" value="1"/>
</dbReference>
<keyword evidence="26" id="KW-1185">Reference proteome</keyword>
<dbReference type="FunFam" id="3.40.630.30:FF:000001">
    <property type="entry name" value="Histone acetyltransferase"/>
    <property type="match status" value="1"/>
</dbReference>
<dbReference type="Gene3D" id="3.30.40.10">
    <property type="entry name" value="Zinc/RING finger domain, C3HC4 (zinc finger)"/>
    <property type="match status" value="1"/>
</dbReference>
<dbReference type="EnsemblMetazoa" id="GPPI023494-RA">
    <property type="protein sequence ID" value="GPPI023494-PA"/>
    <property type="gene ID" value="GPPI023494"/>
</dbReference>
<feature type="region of interest" description="Disordered" evidence="20">
    <location>
        <begin position="519"/>
        <end position="637"/>
    </location>
</feature>
<feature type="compositionally biased region" description="Basic and acidic residues" evidence="20">
    <location>
        <begin position="1361"/>
        <end position="1371"/>
    </location>
</feature>
<keyword evidence="11" id="KW-0862">Zinc</keyword>
<dbReference type="PROSITE" id="PS52014">
    <property type="entry name" value="SAMD1_WH"/>
    <property type="match status" value="1"/>
</dbReference>
<dbReference type="FunFam" id="1.10.10.10:FF:000123">
    <property type="entry name" value="Histone acetyltransferase"/>
    <property type="match status" value="1"/>
</dbReference>
<evidence type="ECO:0000256" key="6">
    <source>
        <dbReference type="ARBA" id="ARBA00022553"/>
    </source>
</evidence>
<dbReference type="InterPro" id="IPR001965">
    <property type="entry name" value="Znf_PHD"/>
</dbReference>
<dbReference type="InterPro" id="IPR011011">
    <property type="entry name" value="Znf_FYVE_PHD"/>
</dbReference>
<organism evidence="25 26">
    <name type="scientific">Glossina palpalis gambiensis</name>
    <dbReference type="NCBI Taxonomy" id="67801"/>
    <lineage>
        <taxon>Eukaryota</taxon>
        <taxon>Metazoa</taxon>
        <taxon>Ecdysozoa</taxon>
        <taxon>Arthropoda</taxon>
        <taxon>Hexapoda</taxon>
        <taxon>Insecta</taxon>
        <taxon>Pterygota</taxon>
        <taxon>Neoptera</taxon>
        <taxon>Endopterygota</taxon>
        <taxon>Diptera</taxon>
        <taxon>Brachycera</taxon>
        <taxon>Muscomorpha</taxon>
        <taxon>Hippoboscoidea</taxon>
        <taxon>Glossinidae</taxon>
        <taxon>Glossina</taxon>
    </lineage>
</organism>
<reference evidence="26" key="1">
    <citation type="submission" date="2015-01" db="EMBL/GenBank/DDBJ databases">
        <authorList>
            <person name="Aksoy S."/>
            <person name="Warren W."/>
            <person name="Wilson R.K."/>
        </authorList>
    </citation>
    <scope>NUCLEOTIDE SEQUENCE [LARGE SCALE GENOMIC DNA]</scope>
    <source>
        <strain evidence="26">IAEA</strain>
    </source>
</reference>
<dbReference type="GO" id="GO:0003682">
    <property type="term" value="F:chromatin binding"/>
    <property type="evidence" value="ECO:0007669"/>
    <property type="project" value="TreeGrafter"/>
</dbReference>
<evidence type="ECO:0000313" key="26">
    <source>
        <dbReference type="Proteomes" id="UP000092460"/>
    </source>
</evidence>
<keyword evidence="10 19" id="KW-0863">Zinc-finger</keyword>
<reference evidence="25" key="2">
    <citation type="submission" date="2020-05" db="UniProtKB">
        <authorList>
            <consortium name="EnsemblMetazoa"/>
        </authorList>
    </citation>
    <scope>IDENTIFICATION</scope>
    <source>
        <strain evidence="25">IAEA</strain>
    </source>
</reference>
<comment type="similarity">
    <text evidence="2">Belongs to the MYST (SAS/MOZ) family.</text>
</comment>
<dbReference type="InterPro" id="IPR019787">
    <property type="entry name" value="Znf_PHD-finger"/>
</dbReference>